<gene>
    <name evidence="5" type="ORF">LCGC14_1287730</name>
</gene>
<comment type="caution">
    <text evidence="5">The sequence shown here is derived from an EMBL/GenBank/DDBJ whole genome shotgun (WGS) entry which is preliminary data.</text>
</comment>
<keyword evidence="2" id="KW-0946">Virion</keyword>
<evidence type="ECO:0000256" key="2">
    <source>
        <dbReference type="ARBA" id="ARBA00022844"/>
    </source>
</evidence>
<dbReference type="NCBIfam" id="TIGR01554">
    <property type="entry name" value="major_cap_HK97"/>
    <property type="match status" value="1"/>
</dbReference>
<dbReference type="AlphaFoldDB" id="A0A0F9LEB0"/>
<dbReference type="EMBL" id="LAZR01007388">
    <property type="protein sequence ID" value="KKM85566.1"/>
    <property type="molecule type" value="Genomic_DNA"/>
</dbReference>
<reference evidence="5" key="1">
    <citation type="journal article" date="2015" name="Nature">
        <title>Complex archaea that bridge the gap between prokaryotes and eukaryotes.</title>
        <authorList>
            <person name="Spang A."/>
            <person name="Saw J.H."/>
            <person name="Jorgensen S.L."/>
            <person name="Zaremba-Niedzwiedzka K."/>
            <person name="Martijn J."/>
            <person name="Lind A.E."/>
            <person name="van Eijk R."/>
            <person name="Schleper C."/>
            <person name="Guy L."/>
            <person name="Ettema T.J."/>
        </authorList>
    </citation>
    <scope>NUCLEOTIDE SEQUENCE</scope>
</reference>
<accession>A0A0F9LEB0</accession>
<comment type="subcellular location">
    <subcellularLocation>
        <location evidence="1">Virion</location>
    </subcellularLocation>
</comment>
<keyword evidence="3" id="KW-0175">Coiled coil</keyword>
<sequence length="555" mass="59581">MAEKEKEITEDVIDVDAKIADAVAPAVAAALKADREAVAQAEADEKEAAKAQLDLLANAATEAATEANAEMRERFGVPEDVEDDKLDEWIAGQNKAKGRPLAPSSGAPEADSTRISVGSEFDHVDTFDLALRYETMKTFGGQPSDRFLGALADRAQKMAGEEDTLYIKNGQAVKVPAIDWAAVKPVPLTTEELRAENGRPGADKTSDVISKHGYEQFRKVAQKTELMFSTDAGFGDEWVPTLMNAQLWRTVRLNAAVLGLFEQFEMPSQPYVLPTESTDPTIYKVPEATAQSQMAATAPSFIDSKIGTAAITFSAGKMGALSYWSEEQEEDGIIAFEPQIRDQYGLAIAHGIDEILISGDETTATANIVNDGATQAATSRFLVLDGLRHQPLVTTTADKRDAGALTIDDFGATAALLGTAGKWGLNPADLVWLMDGGVWHKARLLGEVLTQDKFGAMATVFNGQLGSLFGSPIIVSENYALTAADGNIDNSGGSNTKGSFLCVNKRFVKVGWRRRPRIRVERLPFSDAAYIVGSARFDIGFKEAGGVAASYNVTV</sequence>
<organism evidence="5">
    <name type="scientific">marine sediment metagenome</name>
    <dbReference type="NCBI Taxonomy" id="412755"/>
    <lineage>
        <taxon>unclassified sequences</taxon>
        <taxon>metagenomes</taxon>
        <taxon>ecological metagenomes</taxon>
    </lineage>
</organism>
<evidence type="ECO:0000313" key="5">
    <source>
        <dbReference type="EMBL" id="KKM85566.1"/>
    </source>
</evidence>
<proteinExistence type="predicted"/>
<name>A0A0F9LEB0_9ZZZZ</name>
<feature type="coiled-coil region" evidence="3">
    <location>
        <begin position="39"/>
        <end position="66"/>
    </location>
</feature>
<dbReference type="GO" id="GO:0044423">
    <property type="term" value="C:virion component"/>
    <property type="evidence" value="ECO:0007669"/>
    <property type="project" value="UniProtKB-KW"/>
</dbReference>
<feature type="region of interest" description="Disordered" evidence="4">
    <location>
        <begin position="92"/>
        <end position="113"/>
    </location>
</feature>
<evidence type="ECO:0008006" key="6">
    <source>
        <dbReference type="Google" id="ProtNLM"/>
    </source>
</evidence>
<evidence type="ECO:0000256" key="1">
    <source>
        <dbReference type="ARBA" id="ARBA00004328"/>
    </source>
</evidence>
<dbReference type="SUPFAM" id="SSF56563">
    <property type="entry name" value="Major capsid protein gp5"/>
    <property type="match status" value="1"/>
</dbReference>
<protein>
    <recommendedName>
        <fullName evidence="6">Phage major capsid protein</fullName>
    </recommendedName>
</protein>
<evidence type="ECO:0000256" key="3">
    <source>
        <dbReference type="SAM" id="Coils"/>
    </source>
</evidence>
<evidence type="ECO:0000256" key="4">
    <source>
        <dbReference type="SAM" id="MobiDB-lite"/>
    </source>
</evidence>
<dbReference type="InterPro" id="IPR024455">
    <property type="entry name" value="Phage_capsid"/>
</dbReference>